<dbReference type="Proteomes" id="UP000253977">
    <property type="component" value="Unassembled WGS sequence"/>
</dbReference>
<dbReference type="AlphaFoldDB" id="A0A369TM79"/>
<name>A0A369TM79_9RHOB</name>
<accession>A0A369TM79</accession>
<evidence type="ECO:0008006" key="3">
    <source>
        <dbReference type="Google" id="ProtNLM"/>
    </source>
</evidence>
<keyword evidence="2" id="KW-1185">Reference proteome</keyword>
<comment type="caution">
    <text evidence="1">The sequence shown here is derived from an EMBL/GenBank/DDBJ whole genome shotgun (WGS) entry which is preliminary data.</text>
</comment>
<gene>
    <name evidence="1" type="ORF">DU478_10815</name>
</gene>
<protein>
    <recommendedName>
        <fullName evidence="3">CENP-V/GFA domain-containing protein</fullName>
    </recommendedName>
</protein>
<reference evidence="1 2" key="1">
    <citation type="submission" date="2018-07" db="EMBL/GenBank/DDBJ databases">
        <title>Thalassococcus profundi sp. nov., a marine bacterium isolated from deep seawater of Okinawa Trough.</title>
        <authorList>
            <person name="Yu M."/>
        </authorList>
    </citation>
    <scope>NUCLEOTIDE SEQUENCE [LARGE SCALE GENOMIC DNA]</scope>
    <source>
        <strain evidence="1 2">WRAS1</strain>
    </source>
</reference>
<dbReference type="InterPro" id="IPR011057">
    <property type="entry name" value="Mss4-like_sf"/>
</dbReference>
<sequence>MTRTAHFSCRCGGVTGLLHDAAPAQVCHLVCYCRDCRAFARHMDRMGALEPGGGSSLVQVLPARIEMSSGAQHIGCLRLSPKGLHRWYATCCGSPLANTVGSSRMPLAGMWRPLFADPSIFGPVRVHGFVKSALSGQGAPTKDKGLAFMLGGLIKRGLGAYMAGTARHSPFFDAAGAPVSVPHVLTGDERRAAYAD</sequence>
<dbReference type="InterPro" id="IPR046149">
    <property type="entry name" value="DUF6151"/>
</dbReference>
<dbReference type="OrthoDB" id="5500342at2"/>
<organism evidence="1 2">
    <name type="scientific">Thalassococcus profundi</name>
    <dbReference type="NCBI Taxonomy" id="2282382"/>
    <lineage>
        <taxon>Bacteria</taxon>
        <taxon>Pseudomonadati</taxon>
        <taxon>Pseudomonadota</taxon>
        <taxon>Alphaproteobacteria</taxon>
        <taxon>Rhodobacterales</taxon>
        <taxon>Roseobacteraceae</taxon>
        <taxon>Thalassococcus</taxon>
    </lineage>
</organism>
<dbReference type="RefSeq" id="WP_114510965.1">
    <property type="nucleotide sequence ID" value="NZ_QPMK01000006.1"/>
</dbReference>
<dbReference type="EMBL" id="QPMK01000006">
    <property type="protein sequence ID" value="RDD66393.1"/>
    <property type="molecule type" value="Genomic_DNA"/>
</dbReference>
<evidence type="ECO:0000313" key="2">
    <source>
        <dbReference type="Proteomes" id="UP000253977"/>
    </source>
</evidence>
<dbReference type="SUPFAM" id="SSF51316">
    <property type="entry name" value="Mss4-like"/>
    <property type="match status" value="1"/>
</dbReference>
<evidence type="ECO:0000313" key="1">
    <source>
        <dbReference type="EMBL" id="RDD66393.1"/>
    </source>
</evidence>
<proteinExistence type="predicted"/>
<dbReference type="Gene3D" id="3.90.1590.10">
    <property type="entry name" value="glutathione-dependent formaldehyde- activating enzyme (gfa)"/>
    <property type="match status" value="1"/>
</dbReference>
<dbReference type="Pfam" id="PF19648">
    <property type="entry name" value="DUF6151"/>
    <property type="match status" value="1"/>
</dbReference>